<accession>A0A0T9EDX7</accession>
<sequence length="66" mass="6713">MPTGQPADYEQTHVPGTIRGDLTAGPQPHIGHPPIGIGHAQAGIRDSQQNTAFAADCGGNPNGCGR</sequence>
<name>A0A0T9EDX7_MYCTX</name>
<evidence type="ECO:0000313" key="2">
    <source>
        <dbReference type="EMBL" id="CFR85012.1"/>
    </source>
</evidence>
<evidence type="ECO:0000313" key="6">
    <source>
        <dbReference type="Proteomes" id="UP000046680"/>
    </source>
</evidence>
<feature type="compositionally biased region" description="Low complexity" evidence="1">
    <location>
        <begin position="28"/>
        <end position="39"/>
    </location>
</feature>
<dbReference type="EMBL" id="CHKL01000276">
    <property type="protein sequence ID" value="COW40548.1"/>
    <property type="molecule type" value="Genomic_DNA"/>
</dbReference>
<evidence type="ECO:0000256" key="1">
    <source>
        <dbReference type="SAM" id="MobiDB-lite"/>
    </source>
</evidence>
<evidence type="ECO:0000313" key="7">
    <source>
        <dbReference type="Proteomes" id="UP000048600"/>
    </source>
</evidence>
<evidence type="ECO:0000313" key="4">
    <source>
        <dbReference type="EMBL" id="COW40548.1"/>
    </source>
</evidence>
<protein>
    <submittedName>
        <fullName evidence="3">Uncharacterized protein</fullName>
    </submittedName>
</protein>
<proteinExistence type="predicted"/>
<dbReference type="AlphaFoldDB" id="A0A0T9EDX7"/>
<reference evidence="5 6" key="2">
    <citation type="submission" date="2015-03" db="EMBL/GenBank/DDBJ databases">
        <authorList>
            <consortium name="Pathogen Informatics"/>
        </authorList>
    </citation>
    <scope>NUCLEOTIDE SEQUENCE [LARGE SCALE GENOMIC DNA]</scope>
    <source>
        <strain evidence="2 6">C09601061</strain>
        <strain evidence="5">K00500041</strain>
        <strain evidence="4 7">P00601463</strain>
    </source>
</reference>
<evidence type="ECO:0000313" key="3">
    <source>
        <dbReference type="EMBL" id="COW18998.1"/>
    </source>
</evidence>
<reference evidence="3" key="1">
    <citation type="submission" date="2015-03" db="EMBL/GenBank/DDBJ databases">
        <authorList>
            <person name="Murphy D."/>
        </authorList>
    </citation>
    <scope>NUCLEOTIDE SEQUENCE [LARGE SCALE GENOMIC DNA]</scope>
    <source>
        <strain evidence="3">K00500041</strain>
    </source>
</reference>
<feature type="region of interest" description="Disordered" evidence="1">
    <location>
        <begin position="1"/>
        <end position="40"/>
    </location>
</feature>
<dbReference type="EMBL" id="CGCX01000881">
    <property type="protein sequence ID" value="CFR85012.1"/>
    <property type="molecule type" value="Genomic_DNA"/>
</dbReference>
<organism evidence="3 5">
    <name type="scientific">Mycobacterium tuberculosis</name>
    <dbReference type="NCBI Taxonomy" id="1773"/>
    <lineage>
        <taxon>Bacteria</taxon>
        <taxon>Bacillati</taxon>
        <taxon>Actinomycetota</taxon>
        <taxon>Actinomycetes</taxon>
        <taxon>Mycobacteriales</taxon>
        <taxon>Mycobacteriaceae</taxon>
        <taxon>Mycobacterium</taxon>
        <taxon>Mycobacterium tuberculosis complex</taxon>
    </lineage>
</organism>
<dbReference type="Proteomes" id="UP000038802">
    <property type="component" value="Unassembled WGS sequence"/>
</dbReference>
<evidence type="ECO:0000313" key="5">
    <source>
        <dbReference type="Proteomes" id="UP000038802"/>
    </source>
</evidence>
<dbReference type="EMBL" id="CSAE01000372">
    <property type="protein sequence ID" value="COW18998.1"/>
    <property type="molecule type" value="Genomic_DNA"/>
</dbReference>
<dbReference type="Proteomes" id="UP000048600">
    <property type="component" value="Unassembled WGS sequence"/>
</dbReference>
<dbReference type="Proteomes" id="UP000046680">
    <property type="component" value="Unassembled WGS sequence"/>
</dbReference>
<gene>
    <name evidence="2" type="ORF">ERS007657_02335</name>
    <name evidence="3" type="ORF">ERS007703_03009</name>
    <name evidence="4" type="ORF">ERS007741_02422</name>
</gene>